<feature type="region of interest" description="Disordered" evidence="1">
    <location>
        <begin position="209"/>
        <end position="237"/>
    </location>
</feature>
<reference evidence="2" key="1">
    <citation type="journal article" date="2020" name="Nature">
        <title>Giant virus diversity and host interactions through global metagenomics.</title>
        <authorList>
            <person name="Schulz F."/>
            <person name="Roux S."/>
            <person name="Paez-Espino D."/>
            <person name="Jungbluth S."/>
            <person name="Walsh D.A."/>
            <person name="Denef V.J."/>
            <person name="McMahon K.D."/>
            <person name="Konstantinidis K.T."/>
            <person name="Eloe-Fadrosh E.A."/>
            <person name="Kyrpides N.C."/>
            <person name="Woyke T."/>
        </authorList>
    </citation>
    <scope>NUCLEOTIDE SEQUENCE</scope>
    <source>
        <strain evidence="2">GVMAG-M-3300023179-132</strain>
    </source>
</reference>
<evidence type="ECO:0000313" key="2">
    <source>
        <dbReference type="EMBL" id="QHT24095.1"/>
    </source>
</evidence>
<accession>A0A6C0E9J6</accession>
<name>A0A6C0E9J6_9ZZZZ</name>
<evidence type="ECO:0000256" key="1">
    <source>
        <dbReference type="SAM" id="MobiDB-lite"/>
    </source>
</evidence>
<sequence length="353" mass="41003">MLSNFPTDLKLSYDNSSHKKVYNSDMLVAIPDGAKCFAWFTIVDNEETCLIIDQANMTWRKFSCCFDKELARNQTIFHGVVFTHLNATFFSCEDVLFYKGRDVSRFTWLDKLDLFTIIFKEDIKQVSYNSKFIVFAMPLMATDFNSLISQIYKVNYKVTSIQFKKFQSIGHYTSSPFYYKAGSNHPCASGSQQPQQNPQQNRIVKSIQNHHQETRQHNGKQQHTEPRKNGDRPYPPTSKEVVFKVKADVQTDVYHLYGHDDVLFDTCCIPTYNASVMMNGIFRTIKENNNLDALEESDDEDEFENDKIDKYVDLSKSCNFVCVYNSKFKKWTPVRIADIKTPLVDTKTLRQRA</sequence>
<feature type="compositionally biased region" description="Basic and acidic residues" evidence="1">
    <location>
        <begin position="210"/>
        <end position="231"/>
    </location>
</feature>
<protein>
    <submittedName>
        <fullName evidence="2">Uncharacterized protein</fullName>
    </submittedName>
</protein>
<organism evidence="2">
    <name type="scientific">viral metagenome</name>
    <dbReference type="NCBI Taxonomy" id="1070528"/>
    <lineage>
        <taxon>unclassified sequences</taxon>
        <taxon>metagenomes</taxon>
        <taxon>organismal metagenomes</taxon>
    </lineage>
</organism>
<proteinExistence type="predicted"/>
<dbReference type="AlphaFoldDB" id="A0A6C0E9J6"/>
<dbReference type="EMBL" id="MN739739">
    <property type="protein sequence ID" value="QHT24095.1"/>
    <property type="molecule type" value="Genomic_DNA"/>
</dbReference>
<dbReference type="Gene3D" id="3.30.470.30">
    <property type="entry name" value="DNA ligase/mRNA capping enzyme"/>
    <property type="match status" value="1"/>
</dbReference>